<name>A0ABV4XTH9_9CYAN</name>
<evidence type="ECO:0000313" key="2">
    <source>
        <dbReference type="Proteomes" id="UP001576784"/>
    </source>
</evidence>
<organism evidence="1 2">
    <name type="scientific">Floridaenema flaviceps BLCC-F50</name>
    <dbReference type="NCBI Taxonomy" id="3153642"/>
    <lineage>
        <taxon>Bacteria</taxon>
        <taxon>Bacillati</taxon>
        <taxon>Cyanobacteriota</taxon>
        <taxon>Cyanophyceae</taxon>
        <taxon>Oscillatoriophycideae</taxon>
        <taxon>Aerosakkonematales</taxon>
        <taxon>Aerosakkonemataceae</taxon>
        <taxon>Floridanema</taxon>
        <taxon>Floridanema flaviceps</taxon>
    </lineage>
</organism>
<proteinExistence type="predicted"/>
<protein>
    <recommendedName>
        <fullName evidence="3">GIY-YIG homing endonuclease</fullName>
    </recommendedName>
</protein>
<comment type="caution">
    <text evidence="1">The sequence shown here is derived from an EMBL/GenBank/DDBJ whole genome shotgun (WGS) entry which is preliminary data.</text>
</comment>
<dbReference type="Proteomes" id="UP001576784">
    <property type="component" value="Unassembled WGS sequence"/>
</dbReference>
<sequence length="110" mass="12713">MVYLLHFNRRINPTRPTQHYLGYTKDLDERIREHRLGRGARLCQVAKERGITFRLAEVWIGDRSLERTLKRQKNSRRFCPICEKGVGDRVWGVGNSGLKAGVSSNDAVFL</sequence>
<evidence type="ECO:0008006" key="3">
    <source>
        <dbReference type="Google" id="ProtNLM"/>
    </source>
</evidence>
<dbReference type="Gene3D" id="3.40.1440.10">
    <property type="entry name" value="GIY-YIG endonuclease"/>
    <property type="match status" value="1"/>
</dbReference>
<reference evidence="1 2" key="1">
    <citation type="submission" date="2024-09" db="EMBL/GenBank/DDBJ databases">
        <title>Floridaenema gen nov. (Aerosakkonemataceae, Aerosakkonematales ord. nov., Cyanobacteria) from benthic tropical and subtropical fresh waters, with the description of four new species.</title>
        <authorList>
            <person name="Moretto J.A."/>
            <person name="Berthold D.E."/>
            <person name="Lefler F.W."/>
            <person name="Huang I.-S."/>
            <person name="Laughinghouse H. IV."/>
        </authorList>
    </citation>
    <scope>NUCLEOTIDE SEQUENCE [LARGE SCALE GENOMIC DNA]</scope>
    <source>
        <strain evidence="1 2">BLCC-F50</strain>
    </source>
</reference>
<gene>
    <name evidence="1" type="ORF">ACE1CI_19080</name>
</gene>
<evidence type="ECO:0000313" key="1">
    <source>
        <dbReference type="EMBL" id="MFB2895016.1"/>
    </source>
</evidence>
<dbReference type="InterPro" id="IPR035901">
    <property type="entry name" value="GIY-YIG_endonuc_sf"/>
</dbReference>
<dbReference type="EMBL" id="JBHFNR010000142">
    <property type="protein sequence ID" value="MFB2895016.1"/>
    <property type="molecule type" value="Genomic_DNA"/>
</dbReference>
<accession>A0ABV4XTH9</accession>
<dbReference type="RefSeq" id="WP_413264657.1">
    <property type="nucleotide sequence ID" value="NZ_JBHFNR010000142.1"/>
</dbReference>
<keyword evidence="2" id="KW-1185">Reference proteome</keyword>